<dbReference type="InterPro" id="IPR036097">
    <property type="entry name" value="HisK_dim/P_sf"/>
</dbReference>
<evidence type="ECO:0000256" key="7">
    <source>
        <dbReference type="ARBA" id="ARBA00022840"/>
    </source>
</evidence>
<dbReference type="PRINTS" id="PR00344">
    <property type="entry name" value="BCTRLSENSOR"/>
</dbReference>
<evidence type="ECO:0000313" key="11">
    <source>
        <dbReference type="Proteomes" id="UP000268313"/>
    </source>
</evidence>
<dbReference type="InterPro" id="IPR029016">
    <property type="entry name" value="GAF-like_dom_sf"/>
</dbReference>
<dbReference type="RefSeq" id="WP_120603094.1">
    <property type="nucleotide sequence ID" value="NZ_RAWE01000042.1"/>
</dbReference>
<dbReference type="SMART" id="SM00388">
    <property type="entry name" value="HisKA"/>
    <property type="match status" value="1"/>
</dbReference>
<dbReference type="InterPro" id="IPR003594">
    <property type="entry name" value="HATPase_dom"/>
</dbReference>
<dbReference type="Pfam" id="PF02518">
    <property type="entry name" value="HATPase_c"/>
    <property type="match status" value="1"/>
</dbReference>
<dbReference type="PANTHER" id="PTHR43065">
    <property type="entry name" value="SENSOR HISTIDINE KINASE"/>
    <property type="match status" value="1"/>
</dbReference>
<dbReference type="Pfam" id="PF00512">
    <property type="entry name" value="HisKA"/>
    <property type="match status" value="1"/>
</dbReference>
<sequence>MSDPIPPGTLDGLLPALPVPLFVIRGDRLIFTNAALRKLLGLRDDELPSLLELTARFGPEERAWVEPLCEALARGEQPTPVQPAWVRVRDADGRQHLLSPVTAPGRVPEEQLVLLLDAEGGDAVRRLSTMLVSTAAELLRCRDESAVLELAVDAVHRQGFYVSVMLLEGDYLRHGPMRQEAESVAGAARLYGQDVHEVRFHRSGMPHLEEVLTSRRAAFHPDAFSMVRRLHLPEVAANIQRIYPPGSRALDAPIFVGDEPFGVLAVQSTTLTPANAGALELFAQLIGGALENVRHHRAADARLAEVSRLQSELIASERLTVLGEAAGVVAHEVRNPLGAILNTVAVLKREPRLGPAGASAVEMLEEEAIRLEDIVRDLLDAVRPLEPRPRPVSLGELVHRALGQLLLGREELPRPRVAFDEAPDVPDLPGDETLLQLAVTHLMRNAIQASPPGGTVRVEIRRVPDGVSLSVEDEGPGIAGLDPQRVFEPFFLTRANGRGLGLAIVRRVVLAHGGRVRAGARPEGGARFELVLPL</sequence>
<dbReference type="SUPFAM" id="SSF47384">
    <property type="entry name" value="Homodimeric domain of signal transducing histidine kinase"/>
    <property type="match status" value="1"/>
</dbReference>
<dbReference type="Pfam" id="PF13185">
    <property type="entry name" value="GAF_2"/>
    <property type="match status" value="1"/>
</dbReference>
<dbReference type="Gene3D" id="3.30.565.10">
    <property type="entry name" value="Histidine kinase-like ATPase, C-terminal domain"/>
    <property type="match status" value="1"/>
</dbReference>
<dbReference type="SUPFAM" id="SSF55781">
    <property type="entry name" value="GAF domain-like"/>
    <property type="match status" value="1"/>
</dbReference>
<dbReference type="OrthoDB" id="224978at2"/>
<dbReference type="InterPro" id="IPR003018">
    <property type="entry name" value="GAF"/>
</dbReference>
<name>A0A3A8K740_9BACT</name>
<dbReference type="AlphaFoldDB" id="A0A3A8K740"/>
<dbReference type="InterPro" id="IPR036890">
    <property type="entry name" value="HATPase_C_sf"/>
</dbReference>
<evidence type="ECO:0000256" key="1">
    <source>
        <dbReference type="ARBA" id="ARBA00000085"/>
    </source>
</evidence>
<keyword evidence="8" id="KW-0902">Two-component regulatory system</keyword>
<dbReference type="InterPro" id="IPR000014">
    <property type="entry name" value="PAS"/>
</dbReference>
<dbReference type="GO" id="GO:0005524">
    <property type="term" value="F:ATP binding"/>
    <property type="evidence" value="ECO:0007669"/>
    <property type="project" value="UniProtKB-KW"/>
</dbReference>
<dbReference type="Proteomes" id="UP000268313">
    <property type="component" value="Unassembled WGS sequence"/>
</dbReference>
<keyword evidence="3" id="KW-0597">Phosphoprotein</keyword>
<dbReference type="PROSITE" id="PS50109">
    <property type="entry name" value="HIS_KIN"/>
    <property type="match status" value="1"/>
</dbReference>
<dbReference type="InterPro" id="IPR005467">
    <property type="entry name" value="His_kinase_dom"/>
</dbReference>
<dbReference type="InterPro" id="IPR035965">
    <property type="entry name" value="PAS-like_dom_sf"/>
</dbReference>
<dbReference type="CDD" id="cd00075">
    <property type="entry name" value="HATPase"/>
    <property type="match status" value="1"/>
</dbReference>
<evidence type="ECO:0000313" key="10">
    <source>
        <dbReference type="EMBL" id="RKH03336.1"/>
    </source>
</evidence>
<keyword evidence="6 10" id="KW-0418">Kinase</keyword>
<evidence type="ECO:0000256" key="3">
    <source>
        <dbReference type="ARBA" id="ARBA00022553"/>
    </source>
</evidence>
<evidence type="ECO:0000259" key="9">
    <source>
        <dbReference type="PROSITE" id="PS50109"/>
    </source>
</evidence>
<dbReference type="PANTHER" id="PTHR43065:SF10">
    <property type="entry name" value="PEROXIDE STRESS-ACTIVATED HISTIDINE KINASE MAK3"/>
    <property type="match status" value="1"/>
</dbReference>
<evidence type="ECO:0000256" key="8">
    <source>
        <dbReference type="ARBA" id="ARBA00023012"/>
    </source>
</evidence>
<dbReference type="SMART" id="SM00387">
    <property type="entry name" value="HATPase_c"/>
    <property type="match status" value="1"/>
</dbReference>
<dbReference type="CDD" id="cd00130">
    <property type="entry name" value="PAS"/>
    <property type="match status" value="1"/>
</dbReference>
<dbReference type="InterPro" id="IPR004358">
    <property type="entry name" value="Sig_transdc_His_kin-like_C"/>
</dbReference>
<comment type="caution">
    <text evidence="10">The sequence shown here is derived from an EMBL/GenBank/DDBJ whole genome shotgun (WGS) entry which is preliminary data.</text>
</comment>
<keyword evidence="5" id="KW-0547">Nucleotide-binding</keyword>
<organism evidence="10 11">
    <name type="scientific">Corallococcus carmarthensis</name>
    <dbReference type="NCBI Taxonomy" id="2316728"/>
    <lineage>
        <taxon>Bacteria</taxon>
        <taxon>Pseudomonadati</taxon>
        <taxon>Myxococcota</taxon>
        <taxon>Myxococcia</taxon>
        <taxon>Myxococcales</taxon>
        <taxon>Cystobacterineae</taxon>
        <taxon>Myxococcaceae</taxon>
        <taxon>Corallococcus</taxon>
    </lineage>
</organism>
<dbReference type="Gene3D" id="1.10.287.130">
    <property type="match status" value="1"/>
</dbReference>
<evidence type="ECO:0000256" key="5">
    <source>
        <dbReference type="ARBA" id="ARBA00022741"/>
    </source>
</evidence>
<dbReference type="InterPro" id="IPR003661">
    <property type="entry name" value="HisK_dim/P_dom"/>
</dbReference>
<keyword evidence="11" id="KW-1185">Reference proteome</keyword>
<evidence type="ECO:0000256" key="2">
    <source>
        <dbReference type="ARBA" id="ARBA00012438"/>
    </source>
</evidence>
<proteinExistence type="predicted"/>
<keyword evidence="4" id="KW-0808">Transferase</keyword>
<dbReference type="EC" id="2.7.13.3" evidence="2"/>
<protein>
    <recommendedName>
        <fullName evidence="2">histidine kinase</fullName>
        <ecNumber evidence="2">2.7.13.3</ecNumber>
    </recommendedName>
</protein>
<evidence type="ECO:0000256" key="4">
    <source>
        <dbReference type="ARBA" id="ARBA00022679"/>
    </source>
</evidence>
<feature type="domain" description="Histidine kinase" evidence="9">
    <location>
        <begin position="328"/>
        <end position="534"/>
    </location>
</feature>
<reference evidence="11" key="1">
    <citation type="submission" date="2018-09" db="EMBL/GenBank/DDBJ databases">
        <authorList>
            <person name="Livingstone P.G."/>
            <person name="Whitworth D.E."/>
        </authorList>
    </citation>
    <scope>NUCLEOTIDE SEQUENCE [LARGE SCALE GENOMIC DNA]</scope>
    <source>
        <strain evidence="11">CA043D</strain>
    </source>
</reference>
<accession>A0A3A8K740</accession>
<dbReference type="CDD" id="cd00082">
    <property type="entry name" value="HisKA"/>
    <property type="match status" value="1"/>
</dbReference>
<gene>
    <name evidence="10" type="ORF">D7X32_14310</name>
</gene>
<keyword evidence="7" id="KW-0067">ATP-binding</keyword>
<dbReference type="SUPFAM" id="SSF55874">
    <property type="entry name" value="ATPase domain of HSP90 chaperone/DNA topoisomerase II/histidine kinase"/>
    <property type="match status" value="1"/>
</dbReference>
<dbReference type="GO" id="GO:0000155">
    <property type="term" value="F:phosphorelay sensor kinase activity"/>
    <property type="evidence" value="ECO:0007669"/>
    <property type="project" value="InterPro"/>
</dbReference>
<dbReference type="SUPFAM" id="SSF55785">
    <property type="entry name" value="PYP-like sensor domain (PAS domain)"/>
    <property type="match status" value="1"/>
</dbReference>
<evidence type="ECO:0000256" key="6">
    <source>
        <dbReference type="ARBA" id="ARBA00022777"/>
    </source>
</evidence>
<dbReference type="Gene3D" id="3.30.450.40">
    <property type="match status" value="1"/>
</dbReference>
<dbReference type="EMBL" id="RAWE01000042">
    <property type="protein sequence ID" value="RKH03336.1"/>
    <property type="molecule type" value="Genomic_DNA"/>
</dbReference>
<comment type="catalytic activity">
    <reaction evidence="1">
        <text>ATP + protein L-histidine = ADP + protein N-phospho-L-histidine.</text>
        <dbReference type="EC" id="2.7.13.3"/>
    </reaction>
</comment>